<keyword evidence="3" id="KW-1185">Reference proteome</keyword>
<sequence>MRSLDPPRVAAIPGVTLDVVVIGPTVNASPSPSALNQIAQQAAQFPKYSPFSALQSHPWTPTSHFTTGNNILRTFNLHRAPVALTSTRQLNDTTARAHKRVLDLNKVKTVIGKMAVCIDLDTLHAKGDGCPQDFRKALECYLKTVQKGQTQALISVGDLFLDGQAVQQSPTIAMGWYLKAAYLTQECLTALDRHRKAADQGDSTAQRNVGVLYFAAQEYSQAMTWCRKAVEQGDAAAKVIIGNLYELGCGVSQDHAEAMIWYRKAAEQEDATAQYSIGYLYYQGCGVSQDHAKAMIWYRKAAEKETPKLSRGASQDYVEAMSWYRKAAEQGDAKAQYNIGMMYYHGRGVSQDHAEAVTWYRKAAEQGVAAAQFYIGQMV</sequence>
<name>A0ABQ7K6T3_9FUNG</name>
<evidence type="ECO:0008006" key="4">
    <source>
        <dbReference type="Google" id="ProtNLM"/>
    </source>
</evidence>
<proteinExistence type="inferred from homology"/>
<dbReference type="Gene3D" id="1.25.40.10">
    <property type="entry name" value="Tetratricopeptide repeat domain"/>
    <property type="match status" value="3"/>
</dbReference>
<comment type="similarity">
    <text evidence="1">Belongs to the sel-1 family.</text>
</comment>
<dbReference type="InterPro" id="IPR006597">
    <property type="entry name" value="Sel1-like"/>
</dbReference>
<dbReference type="SMART" id="SM00671">
    <property type="entry name" value="SEL1"/>
    <property type="match status" value="7"/>
</dbReference>
<gene>
    <name evidence="2" type="ORF">BGZ96_004850</name>
</gene>
<reference evidence="2 3" key="1">
    <citation type="journal article" date="2020" name="Fungal Divers.">
        <title>Resolving the Mortierellaceae phylogeny through synthesis of multi-gene phylogenetics and phylogenomics.</title>
        <authorList>
            <person name="Vandepol N."/>
            <person name="Liber J."/>
            <person name="Desiro A."/>
            <person name="Na H."/>
            <person name="Kennedy M."/>
            <person name="Barry K."/>
            <person name="Grigoriev I.V."/>
            <person name="Miller A.N."/>
            <person name="O'Donnell K."/>
            <person name="Stajich J.E."/>
            <person name="Bonito G."/>
        </authorList>
    </citation>
    <scope>NUCLEOTIDE SEQUENCE [LARGE SCALE GENOMIC DNA]</scope>
    <source>
        <strain evidence="2 3">AD045</strain>
    </source>
</reference>
<dbReference type="PANTHER" id="PTHR11102">
    <property type="entry name" value="SEL-1-LIKE PROTEIN"/>
    <property type="match status" value="1"/>
</dbReference>
<protein>
    <recommendedName>
        <fullName evidence="4">HCP-like protein</fullName>
    </recommendedName>
</protein>
<evidence type="ECO:0000313" key="3">
    <source>
        <dbReference type="Proteomes" id="UP001194696"/>
    </source>
</evidence>
<organism evidence="2 3">
    <name type="scientific">Linnemannia gamsii</name>
    <dbReference type="NCBI Taxonomy" id="64522"/>
    <lineage>
        <taxon>Eukaryota</taxon>
        <taxon>Fungi</taxon>
        <taxon>Fungi incertae sedis</taxon>
        <taxon>Mucoromycota</taxon>
        <taxon>Mortierellomycotina</taxon>
        <taxon>Mortierellomycetes</taxon>
        <taxon>Mortierellales</taxon>
        <taxon>Mortierellaceae</taxon>
        <taxon>Linnemannia</taxon>
    </lineage>
</organism>
<dbReference type="Proteomes" id="UP001194696">
    <property type="component" value="Unassembled WGS sequence"/>
</dbReference>
<evidence type="ECO:0000313" key="2">
    <source>
        <dbReference type="EMBL" id="KAG0291771.1"/>
    </source>
</evidence>
<evidence type="ECO:0000256" key="1">
    <source>
        <dbReference type="ARBA" id="ARBA00038101"/>
    </source>
</evidence>
<comment type="caution">
    <text evidence="2">The sequence shown here is derived from an EMBL/GenBank/DDBJ whole genome shotgun (WGS) entry which is preliminary data.</text>
</comment>
<dbReference type="SUPFAM" id="SSF81901">
    <property type="entry name" value="HCP-like"/>
    <property type="match status" value="3"/>
</dbReference>
<dbReference type="Pfam" id="PF08238">
    <property type="entry name" value="Sel1"/>
    <property type="match status" value="7"/>
</dbReference>
<dbReference type="PANTHER" id="PTHR11102:SF160">
    <property type="entry name" value="ERAD-ASSOCIATED E3 UBIQUITIN-PROTEIN LIGASE COMPONENT HRD3"/>
    <property type="match status" value="1"/>
</dbReference>
<dbReference type="EMBL" id="JAAAIM010000225">
    <property type="protein sequence ID" value="KAG0291771.1"/>
    <property type="molecule type" value="Genomic_DNA"/>
</dbReference>
<dbReference type="InterPro" id="IPR011990">
    <property type="entry name" value="TPR-like_helical_dom_sf"/>
</dbReference>
<accession>A0ABQ7K6T3</accession>
<dbReference type="InterPro" id="IPR050767">
    <property type="entry name" value="Sel1_AlgK"/>
</dbReference>